<dbReference type="GO" id="GO:0006139">
    <property type="term" value="P:nucleobase-containing compound metabolic process"/>
    <property type="evidence" value="ECO:0007669"/>
    <property type="project" value="InterPro"/>
</dbReference>
<dbReference type="PANTHER" id="PTHR47765:SF2">
    <property type="entry name" value="EXONUCLEASE MUT-7 HOMOLOG"/>
    <property type="match status" value="1"/>
</dbReference>
<dbReference type="Pfam" id="PF01612">
    <property type="entry name" value="DNA_pol_A_exo1"/>
    <property type="match status" value="1"/>
</dbReference>
<dbReference type="GO" id="GO:0003676">
    <property type="term" value="F:nucleic acid binding"/>
    <property type="evidence" value="ECO:0007669"/>
    <property type="project" value="InterPro"/>
</dbReference>
<dbReference type="GO" id="GO:0008408">
    <property type="term" value="F:3'-5' exonuclease activity"/>
    <property type="evidence" value="ECO:0007669"/>
    <property type="project" value="InterPro"/>
</dbReference>
<dbReference type="SUPFAM" id="SSF53098">
    <property type="entry name" value="Ribonuclease H-like"/>
    <property type="match status" value="1"/>
</dbReference>
<sequence>MAGRGRGALFGNSRGTIHDVSGSCIRPINETLKPGHSSDACYGVSTGHGRGRAFEKERISSKPERGSDLDQNEQPIENATKDLEYAHKCLGDIEHCWFSQLAKDEKEKTLKRLLHGCFQNTENPWECALYLMQGVHDYNSVKGNTLAHLCMKTFASWCQKNSRDDSVRTQFLTKELKVKAFRASSGRHLSILPSVVSAYKLDHKGNDYFVDQIKIILQEKKFSDIVIPLLLQDKQTVLEGFLQNSPAQQHAFLLLLDKLCSKKGRLLDFIQAHSVPGLRTEKISKKTLTKYAIRLMKKYSIPADVCVNISSAKTMSGVRYFMYERFIKKTMDEGAWRDLAAESVGNDESLQLELIETLTHSNHNDEALYWANVFKFPDEKVPTIIAKLRHQEHSVTDPGRMSAPENQTTIYVDECWDSDKDESLYHSLALSENQITLVTTREQLSNFYSSIKPGAIMAYDSEWKPSLFGDIQNKVALMQVAFIDHVFLIDVINLASILEEKEWKQLAAAIFCNESNVTLGYGLHSDLKMLLKSFPCMSEELFNLKRVVDLEQLAKQVSPNFHVEFPGNAGDTAFTSRDVKETDMVDQRGLSALVQQYLGKQLSKGEQMSDWERRPLRPTQKTYAALDAYVLLEIYKQLKTKVQHYGLNVNIEPHMKFTEQTSKPKRSHGRGKGQGKKKPQSPRKEISIQYSQPIRVQEFCVLVDRSLLGLGYHLRMCGADVKIPEEGLSFRKMLEISSAENRIILSTGSPCTEIQKAVGEHMCYCVVSNGIQNQVLEVLKAFKITVTPDDIFSRCQICNSSDFVKLPASDVQLLMDQKARLSSTEPSGHVVDADTVARLAEHGIQFETVKLITSGSSVQVHSLPQGLPQEVDTFYICAMCGKVFWHGSHFDRIHDQFDDVLSVCGVSTENVDVGRAAPCADKTEEEGKEDNSSLMSHSSDQPLVTSSGGDSSAAALEIGKTFKELKACVYNSDDDEDDSNSDFDDFVF</sequence>
<dbReference type="InterPro" id="IPR052408">
    <property type="entry name" value="Exonuclease_MUT-7-like"/>
</dbReference>
<dbReference type="Proteomes" id="UP000245119">
    <property type="component" value="Linkage Group LG11"/>
</dbReference>
<dbReference type="SMART" id="SM00474">
    <property type="entry name" value="35EXOc"/>
    <property type="match status" value="1"/>
</dbReference>
<feature type="compositionally biased region" description="Basic and acidic residues" evidence="1">
    <location>
        <begin position="52"/>
        <end position="68"/>
    </location>
</feature>
<dbReference type="OrthoDB" id="18193at2759"/>
<evidence type="ECO:0000256" key="1">
    <source>
        <dbReference type="SAM" id="MobiDB-lite"/>
    </source>
</evidence>
<reference evidence="3 4" key="1">
    <citation type="submission" date="2018-04" db="EMBL/GenBank/DDBJ databases">
        <title>The genome of golden apple snail Pomacea canaliculata provides insight into stress tolerance and invasive adaptation.</title>
        <authorList>
            <person name="Liu C."/>
            <person name="Liu B."/>
            <person name="Ren Y."/>
            <person name="Zhang Y."/>
            <person name="Wang H."/>
            <person name="Li S."/>
            <person name="Jiang F."/>
            <person name="Yin L."/>
            <person name="Zhang G."/>
            <person name="Qian W."/>
            <person name="Fan W."/>
        </authorList>
    </citation>
    <scope>NUCLEOTIDE SEQUENCE [LARGE SCALE GENOMIC DNA]</scope>
    <source>
        <strain evidence="3">SZHN2017</strain>
        <tissue evidence="3">Muscle</tissue>
    </source>
</reference>
<evidence type="ECO:0000313" key="4">
    <source>
        <dbReference type="Proteomes" id="UP000245119"/>
    </source>
</evidence>
<feature type="compositionally biased region" description="Polar residues" evidence="1">
    <location>
        <begin position="932"/>
        <end position="950"/>
    </location>
</feature>
<proteinExistence type="predicted"/>
<keyword evidence="4" id="KW-1185">Reference proteome</keyword>
<dbReference type="InterPro" id="IPR002782">
    <property type="entry name" value="Mut7-C_RNAse_dom"/>
</dbReference>
<feature type="compositionally biased region" description="Basic residues" evidence="1">
    <location>
        <begin position="663"/>
        <end position="681"/>
    </location>
</feature>
<organism evidence="3 4">
    <name type="scientific">Pomacea canaliculata</name>
    <name type="common">Golden apple snail</name>
    <dbReference type="NCBI Taxonomy" id="400727"/>
    <lineage>
        <taxon>Eukaryota</taxon>
        <taxon>Metazoa</taxon>
        <taxon>Spiralia</taxon>
        <taxon>Lophotrochozoa</taxon>
        <taxon>Mollusca</taxon>
        <taxon>Gastropoda</taxon>
        <taxon>Caenogastropoda</taxon>
        <taxon>Architaenioglossa</taxon>
        <taxon>Ampullarioidea</taxon>
        <taxon>Ampullariidae</taxon>
        <taxon>Pomacea</taxon>
    </lineage>
</organism>
<dbReference type="Gene3D" id="3.30.420.10">
    <property type="entry name" value="Ribonuclease H-like superfamily/Ribonuclease H"/>
    <property type="match status" value="1"/>
</dbReference>
<dbReference type="Pfam" id="PF01927">
    <property type="entry name" value="Mut7-C"/>
    <property type="match status" value="2"/>
</dbReference>
<comment type="caution">
    <text evidence="3">The sequence shown here is derived from an EMBL/GenBank/DDBJ whole genome shotgun (WGS) entry which is preliminary data.</text>
</comment>
<evidence type="ECO:0000259" key="2">
    <source>
        <dbReference type="SMART" id="SM00474"/>
    </source>
</evidence>
<evidence type="ECO:0000313" key="3">
    <source>
        <dbReference type="EMBL" id="PVD22456.1"/>
    </source>
</evidence>
<protein>
    <recommendedName>
        <fullName evidence="2">3'-5' exonuclease domain-containing protein</fullName>
    </recommendedName>
</protein>
<feature type="domain" description="3'-5' exonuclease" evidence="2">
    <location>
        <begin position="435"/>
        <end position="643"/>
    </location>
</feature>
<dbReference type="InterPro" id="IPR002562">
    <property type="entry name" value="3'-5'_exonuclease_dom"/>
</dbReference>
<dbReference type="AlphaFoldDB" id="A0A2T7NMS5"/>
<dbReference type="PANTHER" id="PTHR47765">
    <property type="entry name" value="3'-5' EXONUCLEASE DOMAIN-CONTAINING PROTEIN"/>
    <property type="match status" value="1"/>
</dbReference>
<feature type="region of interest" description="Disordered" evidence="1">
    <location>
        <begin position="52"/>
        <end position="73"/>
    </location>
</feature>
<dbReference type="InterPro" id="IPR036397">
    <property type="entry name" value="RNaseH_sf"/>
</dbReference>
<dbReference type="EMBL" id="PZQS01000011">
    <property type="protein sequence ID" value="PVD22456.1"/>
    <property type="molecule type" value="Genomic_DNA"/>
</dbReference>
<dbReference type="STRING" id="400727.A0A2T7NMS5"/>
<feature type="region of interest" description="Disordered" evidence="1">
    <location>
        <begin position="917"/>
        <end position="951"/>
    </location>
</feature>
<accession>A0A2T7NMS5</accession>
<feature type="region of interest" description="Disordered" evidence="1">
    <location>
        <begin position="656"/>
        <end position="685"/>
    </location>
</feature>
<dbReference type="InterPro" id="IPR012337">
    <property type="entry name" value="RNaseH-like_sf"/>
</dbReference>
<gene>
    <name evidence="3" type="ORF">C0Q70_18270</name>
</gene>
<name>A0A2T7NMS5_POMCA</name>